<gene>
    <name evidence="2" type="ORF">MRATA1EN1_LOCUS5574</name>
</gene>
<feature type="region of interest" description="Disordered" evidence="1">
    <location>
        <begin position="193"/>
        <end position="231"/>
    </location>
</feature>
<evidence type="ECO:0000256" key="1">
    <source>
        <dbReference type="SAM" id="MobiDB-lite"/>
    </source>
</evidence>
<evidence type="ECO:0000313" key="2">
    <source>
        <dbReference type="EMBL" id="CAI9156612.1"/>
    </source>
</evidence>
<sequence length="231" mass="25446">MNADAALSIKLHPQKHAHQTRDTTTHPSLSSWRVFPEFREAESKAVARQHQARCRCGCRPHAPRFTFYPSRHHDLIHSNEVIALPKPSGHAAVFWHFAGGFPEKKKGLCQPSRGRSILSRSRYLPPPPGTGQAARGVHHELRSEAATPGDQMSPGCAHTCPTASPAAWRPVFIISIVSSADFTLLSRVSRALGNTRPVPSSPCSGPRREPTGCMTRSDRWTRNRGHPTGPR</sequence>
<feature type="compositionally biased region" description="Basic and acidic residues" evidence="1">
    <location>
        <begin position="206"/>
        <end position="221"/>
    </location>
</feature>
<protein>
    <submittedName>
        <fullName evidence="2">Uncharacterized protein</fullName>
    </submittedName>
</protein>
<dbReference type="EMBL" id="OX459950">
    <property type="protein sequence ID" value="CAI9156612.1"/>
    <property type="molecule type" value="Genomic_DNA"/>
</dbReference>
<accession>A0ABN8Y7R8</accession>
<name>A0ABN8Y7R8_RANTA</name>
<feature type="region of interest" description="Disordered" evidence="1">
    <location>
        <begin position="1"/>
        <end position="28"/>
    </location>
</feature>
<proteinExistence type="predicted"/>
<reference evidence="2" key="1">
    <citation type="submission" date="2023-04" db="EMBL/GenBank/DDBJ databases">
        <authorList>
            <consortium name="ELIXIR-Norway"/>
        </authorList>
    </citation>
    <scope>NUCLEOTIDE SEQUENCE [LARGE SCALE GENOMIC DNA]</scope>
</reference>
<evidence type="ECO:0000313" key="3">
    <source>
        <dbReference type="Proteomes" id="UP001176941"/>
    </source>
</evidence>
<organism evidence="2 3">
    <name type="scientific">Rangifer tarandus platyrhynchus</name>
    <name type="common">Svalbard reindeer</name>
    <dbReference type="NCBI Taxonomy" id="3082113"/>
    <lineage>
        <taxon>Eukaryota</taxon>
        <taxon>Metazoa</taxon>
        <taxon>Chordata</taxon>
        <taxon>Craniata</taxon>
        <taxon>Vertebrata</taxon>
        <taxon>Euteleostomi</taxon>
        <taxon>Mammalia</taxon>
        <taxon>Eutheria</taxon>
        <taxon>Laurasiatheria</taxon>
        <taxon>Artiodactyla</taxon>
        <taxon>Ruminantia</taxon>
        <taxon>Pecora</taxon>
        <taxon>Cervidae</taxon>
        <taxon>Odocoileinae</taxon>
        <taxon>Rangifer</taxon>
    </lineage>
</organism>
<dbReference type="Proteomes" id="UP001176941">
    <property type="component" value="Chromosome 14"/>
</dbReference>
<keyword evidence="3" id="KW-1185">Reference proteome</keyword>